<feature type="transmembrane region" description="Helical" evidence="7">
    <location>
        <begin position="206"/>
        <end position="227"/>
    </location>
</feature>
<feature type="transmembrane region" description="Helical" evidence="7">
    <location>
        <begin position="46"/>
        <end position="70"/>
    </location>
</feature>
<feature type="region of interest" description="Disordered" evidence="6">
    <location>
        <begin position="345"/>
        <end position="378"/>
    </location>
</feature>
<feature type="region of interest" description="Disordered" evidence="6">
    <location>
        <begin position="303"/>
        <end position="329"/>
    </location>
</feature>
<comment type="caution">
    <text evidence="9">The sequence shown here is derived from an EMBL/GenBank/DDBJ whole genome shotgun (WGS) entry which is preliminary data.</text>
</comment>
<evidence type="ECO:0000259" key="8">
    <source>
        <dbReference type="Pfam" id="PF20684"/>
    </source>
</evidence>
<protein>
    <submittedName>
        <fullName evidence="9">Integral membrane protein</fullName>
    </submittedName>
</protein>
<evidence type="ECO:0000256" key="3">
    <source>
        <dbReference type="ARBA" id="ARBA00022989"/>
    </source>
</evidence>
<evidence type="ECO:0000256" key="7">
    <source>
        <dbReference type="SAM" id="Phobius"/>
    </source>
</evidence>
<gene>
    <name evidence="9" type="ORF">LX32DRAFT_689803</name>
</gene>
<feature type="compositionally biased region" description="Polar residues" evidence="6">
    <location>
        <begin position="355"/>
        <end position="368"/>
    </location>
</feature>
<name>A0AAD9HT21_9PEZI</name>
<feature type="domain" description="Rhodopsin" evidence="8">
    <location>
        <begin position="30"/>
        <end position="269"/>
    </location>
</feature>
<keyword evidence="2 7" id="KW-0812">Transmembrane</keyword>
<reference evidence="9" key="1">
    <citation type="submission" date="2021-06" db="EMBL/GenBank/DDBJ databases">
        <title>Comparative genomics, transcriptomics and evolutionary studies reveal genomic signatures of adaptation to plant cell wall in hemibiotrophic fungi.</title>
        <authorList>
            <consortium name="DOE Joint Genome Institute"/>
            <person name="Baroncelli R."/>
            <person name="Diaz J.F."/>
            <person name="Benocci T."/>
            <person name="Peng M."/>
            <person name="Battaglia E."/>
            <person name="Haridas S."/>
            <person name="Andreopoulos W."/>
            <person name="Labutti K."/>
            <person name="Pangilinan J."/>
            <person name="Floch G.L."/>
            <person name="Makela M.R."/>
            <person name="Henrissat B."/>
            <person name="Grigoriev I.V."/>
            <person name="Crouch J.A."/>
            <person name="De Vries R.P."/>
            <person name="Sukno S.A."/>
            <person name="Thon M.R."/>
        </authorList>
    </citation>
    <scope>NUCLEOTIDE SEQUENCE</scope>
    <source>
        <strain evidence="9">MAFF235873</strain>
    </source>
</reference>
<dbReference type="Pfam" id="PF20684">
    <property type="entry name" value="Fung_rhodopsin"/>
    <property type="match status" value="1"/>
</dbReference>
<dbReference type="EMBL" id="MU842819">
    <property type="protein sequence ID" value="KAK2033711.1"/>
    <property type="molecule type" value="Genomic_DNA"/>
</dbReference>
<feature type="transmembrane region" description="Helical" evidence="7">
    <location>
        <begin position="126"/>
        <end position="148"/>
    </location>
</feature>
<evidence type="ECO:0000313" key="9">
    <source>
        <dbReference type="EMBL" id="KAK2033711.1"/>
    </source>
</evidence>
<dbReference type="GO" id="GO:0016020">
    <property type="term" value="C:membrane"/>
    <property type="evidence" value="ECO:0007669"/>
    <property type="project" value="UniProtKB-SubCell"/>
</dbReference>
<dbReference type="PANTHER" id="PTHR33048:SF47">
    <property type="entry name" value="INTEGRAL MEMBRANE PROTEIN-RELATED"/>
    <property type="match status" value="1"/>
</dbReference>
<evidence type="ECO:0000313" key="10">
    <source>
        <dbReference type="Proteomes" id="UP001232148"/>
    </source>
</evidence>
<evidence type="ECO:0000256" key="5">
    <source>
        <dbReference type="ARBA" id="ARBA00038359"/>
    </source>
</evidence>
<comment type="similarity">
    <text evidence="5">Belongs to the SAT4 family.</text>
</comment>
<dbReference type="InterPro" id="IPR049326">
    <property type="entry name" value="Rhodopsin_dom_fungi"/>
</dbReference>
<feature type="transmembrane region" description="Helical" evidence="7">
    <location>
        <begin position="12"/>
        <end position="34"/>
    </location>
</feature>
<dbReference type="InterPro" id="IPR052337">
    <property type="entry name" value="SAT4-like"/>
</dbReference>
<accession>A0AAD9HT21</accession>
<keyword evidence="10" id="KW-1185">Reference proteome</keyword>
<feature type="transmembrane region" description="Helical" evidence="7">
    <location>
        <begin position="239"/>
        <end position="267"/>
    </location>
</feature>
<dbReference type="Proteomes" id="UP001232148">
    <property type="component" value="Unassembled WGS sequence"/>
</dbReference>
<sequence length="378" mass="41844">MAGEPTSWLQNLAIAIEVLCPVLAFVVVVLRLYIRFDIKSLGWDDALICASLTLTIGLGVGSIICIKELYIGIHYWEIPQSADSTKGMLWMFVVGTIYSPIVALTKQSVLIFLIRFSGIKSVVRNVVWVTAMFNIALTIAAFLAVVFQCRPIEASWNKSVPGKCINEFALAITTGTLTVLTDIIIVGLPFHIFLGLKMDRKKKNGVMGVFALGIIVTVVSVIRLYFVAMSFINVTPDRYFSLGFCVSQIECSLAITTASAPALWPLVRRWFSRLKSTRNEVYYNREYDTSHLTRVRTVDGPFTGGGCIEPDGRRAQTEEGSDIGPPTLDPDEEWTKIIGFIRMANSTTTKEDNPDGTQWRTMNESTTVRVDGAADDDS</sequence>
<organism evidence="9 10">
    <name type="scientific">Colletotrichum zoysiae</name>
    <dbReference type="NCBI Taxonomy" id="1216348"/>
    <lineage>
        <taxon>Eukaryota</taxon>
        <taxon>Fungi</taxon>
        <taxon>Dikarya</taxon>
        <taxon>Ascomycota</taxon>
        <taxon>Pezizomycotina</taxon>
        <taxon>Sordariomycetes</taxon>
        <taxon>Hypocreomycetidae</taxon>
        <taxon>Glomerellales</taxon>
        <taxon>Glomerellaceae</taxon>
        <taxon>Colletotrichum</taxon>
        <taxon>Colletotrichum graminicola species complex</taxon>
    </lineage>
</organism>
<proteinExistence type="inferred from homology"/>
<keyword evidence="3 7" id="KW-1133">Transmembrane helix</keyword>
<evidence type="ECO:0000256" key="2">
    <source>
        <dbReference type="ARBA" id="ARBA00022692"/>
    </source>
</evidence>
<feature type="transmembrane region" description="Helical" evidence="7">
    <location>
        <begin position="168"/>
        <end position="194"/>
    </location>
</feature>
<dbReference type="AlphaFoldDB" id="A0AAD9HT21"/>
<keyword evidence="4 7" id="KW-0472">Membrane</keyword>
<dbReference type="PANTHER" id="PTHR33048">
    <property type="entry name" value="PTH11-LIKE INTEGRAL MEMBRANE PROTEIN (AFU_ORTHOLOGUE AFUA_5G11245)"/>
    <property type="match status" value="1"/>
</dbReference>
<evidence type="ECO:0000256" key="6">
    <source>
        <dbReference type="SAM" id="MobiDB-lite"/>
    </source>
</evidence>
<comment type="subcellular location">
    <subcellularLocation>
        <location evidence="1">Membrane</location>
        <topology evidence="1">Multi-pass membrane protein</topology>
    </subcellularLocation>
</comment>
<evidence type="ECO:0000256" key="4">
    <source>
        <dbReference type="ARBA" id="ARBA00023136"/>
    </source>
</evidence>
<evidence type="ECO:0000256" key="1">
    <source>
        <dbReference type="ARBA" id="ARBA00004141"/>
    </source>
</evidence>
<feature type="transmembrane region" description="Helical" evidence="7">
    <location>
        <begin position="90"/>
        <end position="114"/>
    </location>
</feature>